<dbReference type="GO" id="GO:0004418">
    <property type="term" value="F:hydroxymethylbilane synthase activity"/>
    <property type="evidence" value="ECO:0007669"/>
    <property type="project" value="UniProtKB-UniRule"/>
</dbReference>
<keyword evidence="12" id="KW-1185">Reference proteome</keyword>
<comment type="function">
    <text evidence="1 8">Tetrapolymerization of the monopyrrole PBG into the hydroxymethylbilane pre-uroporphyrinogen in several discrete steps.</text>
</comment>
<dbReference type="UniPathway" id="UPA00251">
    <property type="reaction ID" value="UER00319"/>
</dbReference>
<dbReference type="GO" id="GO:0006782">
    <property type="term" value="P:protoporphyrinogen IX biosynthetic process"/>
    <property type="evidence" value="ECO:0007669"/>
    <property type="project" value="UniProtKB-UniRule"/>
</dbReference>
<evidence type="ECO:0000313" key="11">
    <source>
        <dbReference type="EMBL" id="QGT77434.1"/>
    </source>
</evidence>
<protein>
    <recommendedName>
        <fullName evidence="8">Porphobilinogen deaminase</fullName>
        <shortName evidence="8">PBG</shortName>
        <ecNumber evidence="8">2.5.1.61</ecNumber>
    </recommendedName>
    <alternativeName>
        <fullName evidence="8">Hydroxymethylbilane synthase</fullName>
        <shortName evidence="8">HMBS</shortName>
    </alternativeName>
    <alternativeName>
        <fullName evidence="8">Pre-uroporphyrinogen synthase</fullName>
    </alternativeName>
</protein>
<comment type="catalytic activity">
    <reaction evidence="7 8">
        <text>4 porphobilinogen + H2O = hydroxymethylbilane + 4 NH4(+)</text>
        <dbReference type="Rhea" id="RHEA:13185"/>
        <dbReference type="ChEBI" id="CHEBI:15377"/>
        <dbReference type="ChEBI" id="CHEBI:28938"/>
        <dbReference type="ChEBI" id="CHEBI:57845"/>
        <dbReference type="ChEBI" id="CHEBI:58126"/>
        <dbReference type="EC" id="2.5.1.61"/>
    </reaction>
</comment>
<evidence type="ECO:0000256" key="8">
    <source>
        <dbReference type="HAMAP-Rule" id="MF_00260"/>
    </source>
</evidence>
<dbReference type="InterPro" id="IPR022418">
    <property type="entry name" value="Porphobilinogen_deaminase_C"/>
</dbReference>
<keyword evidence="6 8" id="KW-0627">Porphyrin biosynthesis</keyword>
<evidence type="ECO:0000256" key="4">
    <source>
        <dbReference type="ARBA" id="ARBA00011245"/>
    </source>
</evidence>
<dbReference type="KEGG" id="ghl:GM160_00250"/>
<sequence length="322" mass="34979">MSKAFSEGRVLRIATRASLLALWQAEFVAAELKKRNPGLEVELVKMTTRGDQLLDSPLSKIGGKALFVKELEVAMLEDRADIAVHSMKDVPMQFPDGLELIAILEGDDPHDAFVSNKYGNLDEMPAGSVVGTSSLRRETQVRERFPDLQVKTLRGNIHTRLRKLDDGEYDAIILAASGLKRAELADRITHRLSAEESLPAMGQGALGIEARSDDAAVHALIDPLIDRDTTTRVTAERAFNTRLNGGCQVPIGGHALLVEDDQLWLRGLVGRPDGSETLRDEITGPRDQAKALGIELAERVLRAGADKILADVGIETEAPGQG</sequence>
<dbReference type="Gene3D" id="3.30.160.40">
    <property type="entry name" value="Porphobilinogen deaminase, C-terminal domain"/>
    <property type="match status" value="1"/>
</dbReference>
<dbReference type="EC" id="2.5.1.61" evidence="8"/>
<dbReference type="PROSITE" id="PS00533">
    <property type="entry name" value="PORPHOBILINOGEN_DEAM"/>
    <property type="match status" value="1"/>
</dbReference>
<evidence type="ECO:0000313" key="12">
    <source>
        <dbReference type="Proteomes" id="UP000427716"/>
    </source>
</evidence>
<comment type="similarity">
    <text evidence="3 8">Belongs to the HMBS family.</text>
</comment>
<comment type="pathway">
    <text evidence="2">Porphyrin-containing compound metabolism; protoporphyrin-IX biosynthesis; coproporphyrinogen-III from 5-aminolevulinate: step 2/4.</text>
</comment>
<dbReference type="AlphaFoldDB" id="A0A6I6D118"/>
<feature type="domain" description="Porphobilinogen deaminase N-terminal" evidence="9">
    <location>
        <begin position="11"/>
        <end position="218"/>
    </location>
</feature>
<dbReference type="CDD" id="cd13646">
    <property type="entry name" value="PBP2_EcHMBS_like"/>
    <property type="match status" value="1"/>
</dbReference>
<dbReference type="SUPFAM" id="SSF54782">
    <property type="entry name" value="Porphobilinogen deaminase (hydroxymethylbilane synthase), C-terminal domain"/>
    <property type="match status" value="1"/>
</dbReference>
<dbReference type="InterPro" id="IPR036803">
    <property type="entry name" value="Porphobilinogen_deaminase_C_sf"/>
</dbReference>
<dbReference type="Pfam" id="PF01379">
    <property type="entry name" value="Porphobil_deam"/>
    <property type="match status" value="1"/>
</dbReference>
<dbReference type="FunFam" id="3.40.190.10:FF:000004">
    <property type="entry name" value="Porphobilinogen deaminase"/>
    <property type="match status" value="1"/>
</dbReference>
<organism evidence="11 12">
    <name type="scientific">Guyparkeria halophila</name>
    <dbReference type="NCBI Taxonomy" id="47960"/>
    <lineage>
        <taxon>Bacteria</taxon>
        <taxon>Pseudomonadati</taxon>
        <taxon>Pseudomonadota</taxon>
        <taxon>Gammaproteobacteria</taxon>
        <taxon>Chromatiales</taxon>
        <taxon>Thioalkalibacteraceae</taxon>
        <taxon>Guyparkeria</taxon>
    </lineage>
</organism>
<dbReference type="PANTHER" id="PTHR11557:SF0">
    <property type="entry name" value="PORPHOBILINOGEN DEAMINASE"/>
    <property type="match status" value="1"/>
</dbReference>
<dbReference type="GO" id="GO:0005737">
    <property type="term" value="C:cytoplasm"/>
    <property type="evidence" value="ECO:0007669"/>
    <property type="project" value="UniProtKB-UniRule"/>
</dbReference>
<feature type="domain" description="Porphobilinogen deaminase C-terminal" evidence="10">
    <location>
        <begin position="231"/>
        <end position="301"/>
    </location>
</feature>
<comment type="miscellaneous">
    <text evidence="8">The porphobilinogen subunits are added to the dipyrromethane group.</text>
</comment>
<dbReference type="SUPFAM" id="SSF53850">
    <property type="entry name" value="Periplasmic binding protein-like II"/>
    <property type="match status" value="1"/>
</dbReference>
<name>A0A6I6D118_9GAMM</name>
<dbReference type="RefSeq" id="WP_156227253.1">
    <property type="nucleotide sequence ID" value="NZ_CP046415.1"/>
</dbReference>
<comment type="subunit">
    <text evidence="4 8">Monomer.</text>
</comment>
<dbReference type="InterPro" id="IPR022419">
    <property type="entry name" value="Porphobilin_deaminase_cofac_BS"/>
</dbReference>
<evidence type="ECO:0000256" key="5">
    <source>
        <dbReference type="ARBA" id="ARBA00022679"/>
    </source>
</evidence>
<accession>A0A6I6D118</accession>
<comment type="cofactor">
    <cofactor evidence="8">
        <name>dipyrromethane</name>
        <dbReference type="ChEBI" id="CHEBI:60342"/>
    </cofactor>
    <text evidence="8">Binds 1 dipyrromethane group covalently.</text>
</comment>
<dbReference type="InterPro" id="IPR022417">
    <property type="entry name" value="Porphobilin_deaminase_N"/>
</dbReference>
<keyword evidence="5 8" id="KW-0808">Transferase</keyword>
<evidence type="ECO:0000256" key="2">
    <source>
        <dbReference type="ARBA" id="ARBA00004735"/>
    </source>
</evidence>
<dbReference type="Pfam" id="PF03900">
    <property type="entry name" value="Porphobil_deamC"/>
    <property type="match status" value="1"/>
</dbReference>
<evidence type="ECO:0000256" key="6">
    <source>
        <dbReference type="ARBA" id="ARBA00023244"/>
    </source>
</evidence>
<reference evidence="11 12" key="1">
    <citation type="submission" date="2019-11" db="EMBL/GenBank/DDBJ databases">
        <authorList>
            <person name="Zhang J."/>
            <person name="Sun C."/>
        </authorList>
    </citation>
    <scope>NUCLEOTIDE SEQUENCE [LARGE SCALE GENOMIC DNA]</scope>
    <source>
        <strain evidence="12">sp2</strain>
    </source>
</reference>
<evidence type="ECO:0000259" key="9">
    <source>
        <dbReference type="Pfam" id="PF01379"/>
    </source>
</evidence>
<gene>
    <name evidence="8 11" type="primary">hemC</name>
    <name evidence="11" type="ORF">GM160_00250</name>
</gene>
<evidence type="ECO:0000259" key="10">
    <source>
        <dbReference type="Pfam" id="PF03900"/>
    </source>
</evidence>
<dbReference type="HAMAP" id="MF_00260">
    <property type="entry name" value="Porphobil_deam"/>
    <property type="match status" value="1"/>
</dbReference>
<dbReference type="InterPro" id="IPR000860">
    <property type="entry name" value="HemC"/>
</dbReference>
<dbReference type="Proteomes" id="UP000427716">
    <property type="component" value="Chromosome"/>
</dbReference>
<dbReference type="EMBL" id="CP046415">
    <property type="protein sequence ID" value="QGT77434.1"/>
    <property type="molecule type" value="Genomic_DNA"/>
</dbReference>
<evidence type="ECO:0000256" key="1">
    <source>
        <dbReference type="ARBA" id="ARBA00002869"/>
    </source>
</evidence>
<proteinExistence type="inferred from homology"/>
<dbReference type="PANTHER" id="PTHR11557">
    <property type="entry name" value="PORPHOBILINOGEN DEAMINASE"/>
    <property type="match status" value="1"/>
</dbReference>
<dbReference type="Gene3D" id="3.40.190.10">
    <property type="entry name" value="Periplasmic binding protein-like II"/>
    <property type="match status" value="2"/>
</dbReference>
<evidence type="ECO:0000256" key="7">
    <source>
        <dbReference type="ARBA" id="ARBA00048169"/>
    </source>
</evidence>
<dbReference type="PRINTS" id="PR00151">
    <property type="entry name" value="PORPHBDMNASE"/>
</dbReference>
<dbReference type="FunFam" id="3.30.160.40:FF:000002">
    <property type="entry name" value="Porphobilinogen deaminase"/>
    <property type="match status" value="1"/>
</dbReference>
<feature type="modified residue" description="S-(dipyrrolylmethanemethyl)cysteine" evidence="8">
    <location>
        <position position="247"/>
    </location>
</feature>
<evidence type="ECO:0000256" key="3">
    <source>
        <dbReference type="ARBA" id="ARBA00005638"/>
    </source>
</evidence>
<dbReference type="NCBIfam" id="TIGR00212">
    <property type="entry name" value="hemC"/>
    <property type="match status" value="1"/>
</dbReference>
<dbReference type="PIRSF" id="PIRSF001438">
    <property type="entry name" value="4pyrrol_synth_OHMeBilane_synth"/>
    <property type="match status" value="1"/>
</dbReference>
<dbReference type="FunFam" id="3.40.190.10:FF:000005">
    <property type="entry name" value="Porphobilinogen deaminase"/>
    <property type="match status" value="1"/>
</dbReference>